<evidence type="ECO:0000256" key="10">
    <source>
        <dbReference type="ARBA" id="ARBA00044041"/>
    </source>
</evidence>
<keyword evidence="5" id="KW-0328">Glycosyltransferase</keyword>
<evidence type="ECO:0000256" key="2">
    <source>
        <dbReference type="ARBA" id="ARBA00004713"/>
    </source>
</evidence>
<comment type="subcellular location">
    <subcellularLocation>
        <location evidence="1">Cell inner membrane</location>
        <topology evidence="1">Peripheral membrane protein</topology>
        <orientation evidence="1">Cytoplasmic side</orientation>
    </subcellularLocation>
</comment>
<evidence type="ECO:0000256" key="9">
    <source>
        <dbReference type="ARBA" id="ARBA00043995"/>
    </source>
</evidence>
<dbReference type="RefSeq" id="WP_085750815.1">
    <property type="nucleotide sequence ID" value="NZ_BSPR01000023.1"/>
</dbReference>
<accession>A0A1W6L8M9</accession>
<dbReference type="KEGG" id="rgu:A4W93_11885"/>
<dbReference type="GO" id="GO:0005886">
    <property type="term" value="C:plasma membrane"/>
    <property type="evidence" value="ECO:0007669"/>
    <property type="project" value="UniProtKB-SubCell"/>
</dbReference>
<evidence type="ECO:0000256" key="3">
    <source>
        <dbReference type="ARBA" id="ARBA00022475"/>
    </source>
</evidence>
<dbReference type="GO" id="GO:0008713">
    <property type="term" value="F:ADP-heptose-lipopolysaccharide heptosyltransferase activity"/>
    <property type="evidence" value="ECO:0007669"/>
    <property type="project" value="TreeGrafter"/>
</dbReference>
<dbReference type="EMBL" id="CP015118">
    <property type="protein sequence ID" value="ARN20537.1"/>
    <property type="molecule type" value="Genomic_DNA"/>
</dbReference>
<evidence type="ECO:0000256" key="13">
    <source>
        <dbReference type="ARBA" id="ARBA00049201"/>
    </source>
</evidence>
<keyword evidence="4" id="KW-0997">Cell inner membrane</keyword>
<gene>
    <name evidence="14" type="ORF">A4W93_11885</name>
</gene>
<dbReference type="EC" id="2.4.99.23" evidence="10"/>
<dbReference type="GO" id="GO:0005829">
    <property type="term" value="C:cytosol"/>
    <property type="evidence" value="ECO:0007669"/>
    <property type="project" value="TreeGrafter"/>
</dbReference>
<keyword evidence="3" id="KW-1003">Cell membrane</keyword>
<comment type="catalytic activity">
    <reaction evidence="13">
        <text>an alpha-Kdo-(2-&gt;4)-alpha-Kdo-(2-&gt;6)-lipid A + ADP-L-glycero-beta-D-manno-heptose = an L-alpha-D-Hep-(1-&gt;5)-[alpha-Kdo-(2-&gt;4)]-alpha-Kdo-(2-&gt;6)-lipid A + ADP + H(+)</text>
        <dbReference type="Rhea" id="RHEA:74067"/>
        <dbReference type="ChEBI" id="CHEBI:15378"/>
        <dbReference type="ChEBI" id="CHEBI:61506"/>
        <dbReference type="ChEBI" id="CHEBI:176431"/>
        <dbReference type="ChEBI" id="CHEBI:193068"/>
        <dbReference type="ChEBI" id="CHEBI:456216"/>
        <dbReference type="EC" id="2.4.99.23"/>
    </reaction>
</comment>
<keyword evidence="6 14" id="KW-0808">Transferase</keyword>
<keyword evidence="15" id="KW-1185">Reference proteome</keyword>
<sequence>MRVLLVKLSSLGDVVHAMPVVHDIQAAHPGAVVDWVVEPGFAPLVRRVAGIGTVFECAQRRWRKAWWTKAVREERRAFREALRASEYDAVIDLQGLTKSVLVARQARGKRYGLANRTDGSGYEAPARWFVDEAIPITPHIHALDRSRELAAKALGYTVSGPPVFGLQSHGPRCDVPTLVFVHGTSRDDKLWPEANWIEFGQRCVSSGFSVVLPQAGDVERERAGRIAAAIGPQASVWPPMSLDALVDRMGGTQGVIGVDSGLSHIAVALDLPHVQLYNFPTAWRTGPQVSHGHRHQASLERDPTPEVDLVWAAWQVVRRAARS</sequence>
<dbReference type="InterPro" id="IPR002201">
    <property type="entry name" value="Glyco_trans_9"/>
</dbReference>
<evidence type="ECO:0000313" key="14">
    <source>
        <dbReference type="EMBL" id="ARN20537.1"/>
    </source>
</evidence>
<dbReference type="Gene3D" id="3.40.50.2000">
    <property type="entry name" value="Glycogen Phosphorylase B"/>
    <property type="match status" value="2"/>
</dbReference>
<evidence type="ECO:0000256" key="7">
    <source>
        <dbReference type="ARBA" id="ARBA00022985"/>
    </source>
</evidence>
<dbReference type="SUPFAM" id="SSF53756">
    <property type="entry name" value="UDP-Glycosyltransferase/glycogen phosphorylase"/>
    <property type="match status" value="1"/>
</dbReference>
<evidence type="ECO:0000313" key="15">
    <source>
        <dbReference type="Proteomes" id="UP000193427"/>
    </source>
</evidence>
<dbReference type="InterPro" id="IPR011908">
    <property type="entry name" value="LipoPS_heptosylTferase-I"/>
</dbReference>
<dbReference type="OrthoDB" id="9767552at2"/>
<protein>
    <recommendedName>
        <fullName evidence="11">Lipopolysaccharide heptosyltransferase 1</fullName>
        <ecNumber evidence="10">2.4.99.23</ecNumber>
    </recommendedName>
    <alternativeName>
        <fullName evidence="12">ADP-heptose:lipopolysaccharide heptosyltransferase I</fullName>
    </alternativeName>
</protein>
<dbReference type="STRING" id="946333.A4W93_11885"/>
<dbReference type="PANTHER" id="PTHR30160:SF19">
    <property type="entry name" value="LIPOPOLYSACCHARIDE HEPTOSYLTRANSFERASE 1"/>
    <property type="match status" value="1"/>
</dbReference>
<evidence type="ECO:0000256" key="4">
    <source>
        <dbReference type="ARBA" id="ARBA00022519"/>
    </source>
</evidence>
<evidence type="ECO:0000256" key="6">
    <source>
        <dbReference type="ARBA" id="ARBA00022679"/>
    </source>
</evidence>
<dbReference type="InterPro" id="IPR051199">
    <property type="entry name" value="LPS_LOS_Heptosyltrfase"/>
</dbReference>
<organism evidence="14 15">
    <name type="scientific">Piscinibacter gummiphilus</name>
    <dbReference type="NCBI Taxonomy" id="946333"/>
    <lineage>
        <taxon>Bacteria</taxon>
        <taxon>Pseudomonadati</taxon>
        <taxon>Pseudomonadota</taxon>
        <taxon>Betaproteobacteria</taxon>
        <taxon>Burkholderiales</taxon>
        <taxon>Sphaerotilaceae</taxon>
        <taxon>Piscinibacter</taxon>
    </lineage>
</organism>
<dbReference type="PANTHER" id="PTHR30160">
    <property type="entry name" value="TETRAACYLDISACCHARIDE 4'-KINASE-RELATED"/>
    <property type="match status" value="1"/>
</dbReference>
<proteinExistence type="inferred from homology"/>
<dbReference type="CDD" id="cd03789">
    <property type="entry name" value="GT9_LPS_heptosyltransferase"/>
    <property type="match status" value="1"/>
</dbReference>
<keyword evidence="7" id="KW-0448">Lipopolysaccharide biosynthesis</keyword>
<evidence type="ECO:0000256" key="11">
    <source>
        <dbReference type="ARBA" id="ARBA00044190"/>
    </source>
</evidence>
<evidence type="ECO:0000256" key="1">
    <source>
        <dbReference type="ARBA" id="ARBA00004515"/>
    </source>
</evidence>
<evidence type="ECO:0000256" key="12">
    <source>
        <dbReference type="ARBA" id="ARBA00044330"/>
    </source>
</evidence>
<name>A0A1W6L8M9_9BURK</name>
<dbReference type="NCBIfam" id="TIGR02193">
    <property type="entry name" value="heptsyl_trn_I"/>
    <property type="match status" value="1"/>
</dbReference>
<keyword evidence="8" id="KW-0472">Membrane</keyword>
<evidence type="ECO:0000256" key="5">
    <source>
        <dbReference type="ARBA" id="ARBA00022676"/>
    </source>
</evidence>
<comment type="similarity">
    <text evidence="9">Belongs to the glycosyltransferase 9 family.</text>
</comment>
<dbReference type="GO" id="GO:0009244">
    <property type="term" value="P:lipopolysaccharide core region biosynthetic process"/>
    <property type="evidence" value="ECO:0007669"/>
    <property type="project" value="InterPro"/>
</dbReference>
<comment type="pathway">
    <text evidence="2">Bacterial outer membrane biogenesis; LPS core biosynthesis.</text>
</comment>
<dbReference type="Pfam" id="PF01075">
    <property type="entry name" value="Glyco_transf_9"/>
    <property type="match status" value="1"/>
</dbReference>
<reference evidence="14 15" key="1">
    <citation type="submission" date="2016-04" db="EMBL/GenBank/DDBJ databases">
        <title>Complete genome sequence of natural rubber-degrading, novel Gram-negative bacterium, Rhizobacter gummiphilus strain NS21.</title>
        <authorList>
            <person name="Tabata M."/>
            <person name="Kasai D."/>
            <person name="Fukuda M."/>
        </authorList>
    </citation>
    <scope>NUCLEOTIDE SEQUENCE [LARGE SCALE GENOMIC DNA]</scope>
    <source>
        <strain evidence="14 15">NS21</strain>
    </source>
</reference>
<dbReference type="AlphaFoldDB" id="A0A1W6L8M9"/>
<dbReference type="Proteomes" id="UP000193427">
    <property type="component" value="Chromosome"/>
</dbReference>
<evidence type="ECO:0000256" key="8">
    <source>
        <dbReference type="ARBA" id="ARBA00023136"/>
    </source>
</evidence>